<reference evidence="8 9" key="2">
    <citation type="submission" date="2018-06" db="EMBL/GenBank/DDBJ databases">
        <authorList>
            <consortium name="Pathogen Informatics"/>
            <person name="Doyle S."/>
        </authorList>
    </citation>
    <scope>NUCLEOTIDE SEQUENCE [LARGE SCALE GENOMIC DNA]</scope>
    <source>
        <strain evidence="5 8">NCTC10975</strain>
        <strain evidence="6 9">NCTC11938</strain>
    </source>
</reference>
<feature type="signal peptide" evidence="1">
    <location>
        <begin position="1"/>
        <end position="22"/>
    </location>
</feature>
<keyword evidence="1" id="KW-0732">Signal</keyword>
<dbReference type="Proteomes" id="UP000254191">
    <property type="component" value="Unassembled WGS sequence"/>
</dbReference>
<evidence type="ECO:0000313" key="9">
    <source>
        <dbReference type="Proteomes" id="UP000254191"/>
    </source>
</evidence>
<proteinExistence type="predicted"/>
<dbReference type="Proteomes" id="UP001171165">
    <property type="component" value="Unassembled WGS sequence"/>
</dbReference>
<protein>
    <submittedName>
        <fullName evidence="3 4">Fimbrial protein</fullName>
    </submittedName>
    <submittedName>
        <fullName evidence="5">Major fimbrial subunit</fullName>
    </submittedName>
</protein>
<evidence type="ECO:0000313" key="8">
    <source>
        <dbReference type="Proteomes" id="UP000251485"/>
    </source>
</evidence>
<dbReference type="Pfam" id="PF00419">
    <property type="entry name" value="Fimbrial"/>
    <property type="match status" value="1"/>
</dbReference>
<dbReference type="FunFam" id="2.60.40.1090:FF:000005">
    <property type="entry name" value="Type 1 fimbrial protein"/>
    <property type="match status" value="1"/>
</dbReference>
<sequence>MLKKTTLALFVATFFLSTNALALSDNTITFQGEVSDETCSVSINGNQAKPVVILPTVSAKELKDSGDTAGQVTFDIGLSGCTGNTDKPTKISTVFVGNQVTSNGNLGNTGNATNVEIQLLDTAQKVINLTGGFKGEGDLQLKPGETQASATYTAQYYATGAASAGTVEATLQYAVSYL</sequence>
<reference evidence="3 7" key="1">
    <citation type="submission" date="2017-05" db="EMBL/GenBank/DDBJ databases">
        <title>Whole genome sequencing of Proteus mirabilis AR_0155.</title>
        <authorList>
            <person name="Conlan S."/>
            <person name="Thomas P.J."/>
            <person name="Mullikin J."/>
            <person name="Frank K.M."/>
            <person name="Segre J.A."/>
        </authorList>
    </citation>
    <scope>NUCLEOTIDE SEQUENCE [LARGE SCALE GENOMIC DNA]</scope>
    <source>
        <strain evidence="3 7">AR_0155</strain>
    </source>
</reference>
<dbReference type="EMBL" id="ABKSPD020000002">
    <property type="protein sequence ID" value="EKW9775064.1"/>
    <property type="molecule type" value="Genomic_DNA"/>
</dbReference>
<dbReference type="RefSeq" id="WP_004244016.1">
    <property type="nucleotide sequence ID" value="NZ_ABFCQN020000014.1"/>
</dbReference>
<dbReference type="InterPro" id="IPR050263">
    <property type="entry name" value="Bact_Fimbrial_Adh_Pro"/>
</dbReference>
<dbReference type="EMBL" id="UGTS01000006">
    <property type="protein sequence ID" value="SUC39607.1"/>
    <property type="molecule type" value="Genomic_DNA"/>
</dbReference>
<evidence type="ECO:0000313" key="5">
    <source>
        <dbReference type="EMBL" id="SPY95451.1"/>
    </source>
</evidence>
<dbReference type="Proteomes" id="UP000251485">
    <property type="component" value="Unassembled WGS sequence"/>
</dbReference>
<dbReference type="PANTHER" id="PTHR33420">
    <property type="entry name" value="FIMBRIAL SUBUNIT ELFA-RELATED"/>
    <property type="match status" value="1"/>
</dbReference>
<dbReference type="Gene3D" id="2.60.40.1090">
    <property type="entry name" value="Fimbrial-type adhesion domain"/>
    <property type="match status" value="1"/>
</dbReference>
<evidence type="ECO:0000313" key="3">
    <source>
        <dbReference type="EMBL" id="ARX34093.1"/>
    </source>
</evidence>
<dbReference type="SUPFAM" id="SSF49401">
    <property type="entry name" value="Bacterial adhesins"/>
    <property type="match status" value="1"/>
</dbReference>
<feature type="chain" id="PRO_5044063573" evidence="1">
    <location>
        <begin position="23"/>
        <end position="178"/>
    </location>
</feature>
<evidence type="ECO:0000313" key="7">
    <source>
        <dbReference type="Proteomes" id="UP000195540"/>
    </source>
</evidence>
<dbReference type="GO" id="GO:0009289">
    <property type="term" value="C:pilus"/>
    <property type="evidence" value="ECO:0007669"/>
    <property type="project" value="InterPro"/>
</dbReference>
<dbReference type="InterPro" id="IPR036937">
    <property type="entry name" value="Adhesion_dom_fimbrial_sf"/>
</dbReference>
<dbReference type="GO" id="GO:0043709">
    <property type="term" value="P:cell adhesion involved in single-species biofilm formation"/>
    <property type="evidence" value="ECO:0007669"/>
    <property type="project" value="TreeGrafter"/>
</dbReference>
<evidence type="ECO:0000259" key="2">
    <source>
        <dbReference type="Pfam" id="PF00419"/>
    </source>
</evidence>
<dbReference type="Proteomes" id="UP000195540">
    <property type="component" value="Chromosome"/>
</dbReference>
<dbReference type="InterPro" id="IPR008966">
    <property type="entry name" value="Adhesion_dom_sf"/>
</dbReference>
<accession>A0A1Z1ST27</accession>
<dbReference type="AlphaFoldDB" id="A0A1Z1ST27"/>
<dbReference type="EMBL" id="CP021694">
    <property type="protein sequence ID" value="ARX34093.1"/>
    <property type="molecule type" value="Genomic_DNA"/>
</dbReference>
<dbReference type="EMBL" id="UAUE01000009">
    <property type="protein sequence ID" value="SPY95451.1"/>
    <property type="molecule type" value="Genomic_DNA"/>
</dbReference>
<feature type="domain" description="Fimbrial-type adhesion" evidence="2">
    <location>
        <begin position="28"/>
        <end position="177"/>
    </location>
</feature>
<reference evidence="4" key="3">
    <citation type="submission" date="2023-06" db="EMBL/GenBank/DDBJ databases">
        <authorList>
            <consortium name="Clinical and Environmental Microbiology Branch: Whole genome sequencing antimicrobial resistance pathogens in the healthcare setting"/>
        </authorList>
    </citation>
    <scope>NUCLEOTIDE SEQUENCE</scope>
    <source>
        <strain evidence="4">Microbial</strain>
    </source>
</reference>
<name>A0A1Z1ST27_PROMI</name>
<evidence type="ECO:0000313" key="10">
    <source>
        <dbReference type="Proteomes" id="UP001171165"/>
    </source>
</evidence>
<evidence type="ECO:0000256" key="1">
    <source>
        <dbReference type="SAM" id="SignalP"/>
    </source>
</evidence>
<dbReference type="InterPro" id="IPR000259">
    <property type="entry name" value="Adhesion_dom_fimbrial"/>
</dbReference>
<gene>
    <name evidence="5" type="primary">uca_1</name>
    <name evidence="6" type="synonym">uca_4</name>
    <name evidence="3" type="ORF">AM402_07985</name>
    <name evidence="5" type="ORF">NCTC10975_01451</name>
    <name evidence="6" type="ORF">NCTC11938_03868</name>
    <name evidence="4" type="ORF">PW210_000848</name>
</gene>
<organism evidence="4 10">
    <name type="scientific">Proteus mirabilis</name>
    <dbReference type="NCBI Taxonomy" id="584"/>
    <lineage>
        <taxon>Bacteria</taxon>
        <taxon>Pseudomonadati</taxon>
        <taxon>Pseudomonadota</taxon>
        <taxon>Gammaproteobacteria</taxon>
        <taxon>Enterobacterales</taxon>
        <taxon>Morganellaceae</taxon>
        <taxon>Proteus</taxon>
    </lineage>
</organism>
<dbReference type="PANTHER" id="PTHR33420:SF10">
    <property type="entry name" value="FIMBRIAE MAJOR SUBUNIT"/>
    <property type="match status" value="1"/>
</dbReference>
<evidence type="ECO:0000313" key="6">
    <source>
        <dbReference type="EMBL" id="SUC39607.1"/>
    </source>
</evidence>
<evidence type="ECO:0000313" key="4">
    <source>
        <dbReference type="EMBL" id="EKW9775064.1"/>
    </source>
</evidence>